<dbReference type="AlphaFoldDB" id="A0A835S221"/>
<organism evidence="2 3">
    <name type="scientific">Vanilla planifolia</name>
    <name type="common">Vanilla</name>
    <dbReference type="NCBI Taxonomy" id="51239"/>
    <lineage>
        <taxon>Eukaryota</taxon>
        <taxon>Viridiplantae</taxon>
        <taxon>Streptophyta</taxon>
        <taxon>Embryophyta</taxon>
        <taxon>Tracheophyta</taxon>
        <taxon>Spermatophyta</taxon>
        <taxon>Magnoliopsida</taxon>
        <taxon>Liliopsida</taxon>
        <taxon>Asparagales</taxon>
        <taxon>Orchidaceae</taxon>
        <taxon>Vanilloideae</taxon>
        <taxon>Vanilleae</taxon>
        <taxon>Vanilla</taxon>
    </lineage>
</organism>
<comment type="caution">
    <text evidence="2">The sequence shown here is derived from an EMBL/GenBank/DDBJ whole genome shotgun (WGS) entry which is preliminary data.</text>
</comment>
<feature type="region of interest" description="Disordered" evidence="1">
    <location>
        <begin position="1"/>
        <end position="38"/>
    </location>
</feature>
<feature type="compositionally biased region" description="Basic and acidic residues" evidence="1">
    <location>
        <begin position="14"/>
        <end position="27"/>
    </location>
</feature>
<name>A0A835S221_VANPL</name>
<protein>
    <submittedName>
        <fullName evidence="2">Uncharacterized protein</fullName>
    </submittedName>
</protein>
<proteinExistence type="predicted"/>
<accession>A0A835S221</accession>
<sequence>MTIAMVGTSSATGEKPDNRDEVIHERISPGPDLLLNSPFPQPPELLSFPIRSSVSLPRKRNPSPAYSLLLLLSPQWEGATLVADGD</sequence>
<evidence type="ECO:0000313" key="2">
    <source>
        <dbReference type="EMBL" id="KAG0496077.1"/>
    </source>
</evidence>
<evidence type="ECO:0000256" key="1">
    <source>
        <dbReference type="SAM" id="MobiDB-lite"/>
    </source>
</evidence>
<evidence type="ECO:0000313" key="3">
    <source>
        <dbReference type="Proteomes" id="UP000636800"/>
    </source>
</evidence>
<dbReference type="Proteomes" id="UP000636800">
    <property type="component" value="Chromosome 1"/>
</dbReference>
<keyword evidence="3" id="KW-1185">Reference proteome</keyword>
<dbReference type="EMBL" id="JADCNL010000001">
    <property type="protein sequence ID" value="KAG0496077.1"/>
    <property type="molecule type" value="Genomic_DNA"/>
</dbReference>
<dbReference type="OrthoDB" id="766568at2759"/>
<gene>
    <name evidence="2" type="ORF">HPP92_000768</name>
</gene>
<reference evidence="2 3" key="1">
    <citation type="journal article" date="2020" name="Nat. Food">
        <title>A phased Vanilla planifolia genome enables genetic improvement of flavour and production.</title>
        <authorList>
            <person name="Hasing T."/>
            <person name="Tang H."/>
            <person name="Brym M."/>
            <person name="Khazi F."/>
            <person name="Huang T."/>
            <person name="Chambers A.H."/>
        </authorList>
    </citation>
    <scope>NUCLEOTIDE SEQUENCE [LARGE SCALE GENOMIC DNA]</scope>
    <source>
        <tissue evidence="2">Leaf</tissue>
    </source>
</reference>